<evidence type="ECO:0000313" key="4">
    <source>
        <dbReference type="EMBL" id="RGR53077.1"/>
    </source>
</evidence>
<accession>A0A173T9P9</accession>
<dbReference type="EMBL" id="QRXG01000001">
    <property type="protein sequence ID" value="RGT84608.1"/>
    <property type="molecule type" value="Genomic_DNA"/>
</dbReference>
<organism evidence="1 6">
    <name type="scientific">Agathobacter rectalis</name>
    <dbReference type="NCBI Taxonomy" id="39491"/>
    <lineage>
        <taxon>Bacteria</taxon>
        <taxon>Bacillati</taxon>
        <taxon>Bacillota</taxon>
        <taxon>Clostridia</taxon>
        <taxon>Lachnospirales</taxon>
        <taxon>Lachnospiraceae</taxon>
        <taxon>Agathobacter</taxon>
    </lineage>
</organism>
<evidence type="ECO:0000313" key="3">
    <source>
        <dbReference type="EMBL" id="NSC76275.1"/>
    </source>
</evidence>
<dbReference type="Proteomes" id="UP001193756">
    <property type="component" value="Unassembled WGS sequence"/>
</dbReference>
<dbReference type="OrthoDB" id="1495276at2"/>
<keyword evidence="3" id="KW-0378">Hydrolase</keyword>
<dbReference type="EMBL" id="QRUJ01000015">
    <property type="protein sequence ID" value="RGR53077.1"/>
    <property type="molecule type" value="Genomic_DNA"/>
</dbReference>
<reference evidence="7 8" key="2">
    <citation type="submission" date="2018-08" db="EMBL/GenBank/DDBJ databases">
        <title>A genome reference for cultivated species of the human gut microbiota.</title>
        <authorList>
            <person name="Zou Y."/>
            <person name="Xue W."/>
            <person name="Luo G."/>
        </authorList>
    </citation>
    <scope>NUCLEOTIDE SEQUENCE [LARGE SCALE GENOMIC DNA]</scope>
    <source>
        <strain evidence="5 8">AF18-16LB</strain>
        <strain evidence="4 7">AF25-15</strain>
    </source>
</reference>
<dbReference type="GO" id="GO:0016787">
    <property type="term" value="F:hydrolase activity"/>
    <property type="evidence" value="ECO:0007669"/>
    <property type="project" value="UniProtKB-KW"/>
</dbReference>
<evidence type="ECO:0000313" key="8">
    <source>
        <dbReference type="Proteomes" id="UP000284296"/>
    </source>
</evidence>
<gene>
    <name evidence="5" type="ORF">DWX06_00205</name>
    <name evidence="4" type="ORF">DWY38_12370</name>
    <name evidence="1" type="ORF">ERS852580_01487</name>
    <name evidence="3" type="ORF">G4312_03065</name>
    <name evidence="2" type="ORF">GKE07_13535</name>
</gene>
<dbReference type="RefSeq" id="WP_055237949.1">
    <property type="nucleotide sequence ID" value="NZ_CP100127.1"/>
</dbReference>
<dbReference type="Proteomes" id="UP000479563">
    <property type="component" value="Unassembled WGS sequence"/>
</dbReference>
<evidence type="ECO:0000313" key="6">
    <source>
        <dbReference type="Proteomes" id="UP000095673"/>
    </source>
</evidence>
<evidence type="ECO:0000313" key="2">
    <source>
        <dbReference type="EMBL" id="MSC61194.1"/>
    </source>
</evidence>
<reference evidence="2 9" key="3">
    <citation type="journal article" date="2019" name="Nat. Med.">
        <title>A library of human gut bacterial isolates paired with longitudinal multiomics data enables mechanistic microbiome research.</title>
        <authorList>
            <person name="Poyet M."/>
            <person name="Groussin M."/>
            <person name="Gibbons S.M."/>
            <person name="Avila-Pacheco J."/>
            <person name="Jiang X."/>
            <person name="Kearney S.M."/>
            <person name="Perrotta A.R."/>
            <person name="Berdy B."/>
            <person name="Zhao S."/>
            <person name="Lieberman T.D."/>
            <person name="Swanson P.K."/>
            <person name="Smith M."/>
            <person name="Roesemann S."/>
            <person name="Alexander J.E."/>
            <person name="Rich S.A."/>
            <person name="Livny J."/>
            <person name="Vlamakis H."/>
            <person name="Clish C."/>
            <person name="Bullock K."/>
            <person name="Deik A."/>
            <person name="Scott J."/>
            <person name="Pierce K.A."/>
            <person name="Xavier R.J."/>
            <person name="Alm E.J."/>
        </authorList>
    </citation>
    <scope>NUCLEOTIDE SEQUENCE [LARGE SCALE GENOMIC DNA]</scope>
    <source>
        <strain evidence="2 9">BIOML-A11</strain>
    </source>
</reference>
<sequence>MDEKKLISQLYCKIRNDNKTSKSIINDSYRKLKHNLCKIYKTMDVDFDSEMLKVMDEVIIYCSIYMTFRNFLSFDIIRDVLLENYDNVMKSYGEEYWEKMNCQMFSKENIEEIKVAAFKSQYSLFKDDYLVYFVEGKDNISFGNNTLRCPIHIFCLKAGIYEFLEVLCDIDFIRSKYLKSGLEREKCLCKKENNMCTFRWKNEMKIRR</sequence>
<proteinExistence type="predicted"/>
<evidence type="ECO:0000313" key="7">
    <source>
        <dbReference type="Proteomes" id="UP000266066"/>
    </source>
</evidence>
<reference evidence="3" key="4">
    <citation type="journal article" date="2020" name="Cell Host Microbe">
        <title>Functional and Genomic Variation between Human-Derived Isolates of Lachnospiraceae Reveals Inter- and Intra-Species Diversity.</title>
        <authorList>
            <person name="Sorbara M.T."/>
            <person name="Littmann E.R."/>
            <person name="Fontana E."/>
            <person name="Moody T.U."/>
            <person name="Kohout C.E."/>
            <person name="Gjonbalaj M."/>
            <person name="Eaton V."/>
            <person name="Seok R."/>
            <person name="Leiner I.M."/>
            <person name="Pamer E.G."/>
        </authorList>
    </citation>
    <scope>NUCLEOTIDE SEQUENCE</scope>
    <source>
        <strain evidence="3">MSK.16.45</strain>
    </source>
</reference>
<reference evidence="1 6" key="1">
    <citation type="submission" date="2015-09" db="EMBL/GenBank/DDBJ databases">
        <authorList>
            <consortium name="Pathogen Informatics"/>
        </authorList>
    </citation>
    <scope>NUCLEOTIDE SEQUENCE [LARGE SCALE GENOMIC DNA]</scope>
    <source>
        <strain evidence="1 6">2789STDY5834968</strain>
    </source>
</reference>
<evidence type="ECO:0000313" key="5">
    <source>
        <dbReference type="EMBL" id="RGT84608.1"/>
    </source>
</evidence>
<dbReference type="AlphaFoldDB" id="A0A173T9P9"/>
<dbReference type="Proteomes" id="UP000284296">
    <property type="component" value="Unassembled WGS sequence"/>
</dbReference>
<protein>
    <submittedName>
        <fullName evidence="3">L-2-amino-thiazoline-4-carboxylic acid hydrolase</fullName>
    </submittedName>
</protein>
<name>A0A173T9P9_9FIRM</name>
<dbReference type="EMBL" id="WKQP01000027">
    <property type="protein sequence ID" value="MSC61194.1"/>
    <property type="molecule type" value="Genomic_DNA"/>
</dbReference>
<reference evidence="3" key="5">
    <citation type="submission" date="2020-02" db="EMBL/GenBank/DDBJ databases">
        <authorList>
            <person name="Littmann E."/>
            <person name="Sorbara M."/>
        </authorList>
    </citation>
    <scope>NUCLEOTIDE SEQUENCE</scope>
    <source>
        <strain evidence="3">MSK.16.45</strain>
    </source>
</reference>
<dbReference type="Proteomes" id="UP000266066">
    <property type="component" value="Unassembled WGS sequence"/>
</dbReference>
<evidence type="ECO:0000313" key="1">
    <source>
        <dbReference type="EMBL" id="CUM99552.1"/>
    </source>
</evidence>
<evidence type="ECO:0000313" key="9">
    <source>
        <dbReference type="Proteomes" id="UP000479563"/>
    </source>
</evidence>
<dbReference type="Proteomes" id="UP000095673">
    <property type="component" value="Unassembled WGS sequence"/>
</dbReference>
<dbReference type="EMBL" id="JAAIMP010000003">
    <property type="protein sequence ID" value="NSC76275.1"/>
    <property type="molecule type" value="Genomic_DNA"/>
</dbReference>
<dbReference type="EMBL" id="CYXM01000006">
    <property type="protein sequence ID" value="CUM99552.1"/>
    <property type="molecule type" value="Genomic_DNA"/>
</dbReference>